<sequence length="129" mass="14322">MLKRIRLSKMGGRAVPPLIRKRSGKENKRSFTHKVCAAKLGSARAGEIDWRLYLDSDVGAQRTKSSPTSISLVDTCQSPLFILASDGAPGPQQRFDQVHPARHHGNWCLTNWLVSSTNVESRTENPGHF</sequence>
<organism evidence="1 2">
    <name type="scientific">Trichuris muris</name>
    <name type="common">Mouse whipworm</name>
    <dbReference type="NCBI Taxonomy" id="70415"/>
    <lineage>
        <taxon>Eukaryota</taxon>
        <taxon>Metazoa</taxon>
        <taxon>Ecdysozoa</taxon>
        <taxon>Nematoda</taxon>
        <taxon>Enoplea</taxon>
        <taxon>Dorylaimia</taxon>
        <taxon>Trichinellida</taxon>
        <taxon>Trichuridae</taxon>
        <taxon>Trichuris</taxon>
    </lineage>
</organism>
<dbReference type="WBParaSite" id="TMUE_1000005609.1">
    <property type="protein sequence ID" value="TMUE_1000005609.1"/>
    <property type="gene ID" value="WBGene00299326"/>
</dbReference>
<dbReference type="AlphaFoldDB" id="A0A5S6QEK3"/>
<reference evidence="2" key="1">
    <citation type="submission" date="2019-12" db="UniProtKB">
        <authorList>
            <consortium name="WormBaseParasite"/>
        </authorList>
    </citation>
    <scope>IDENTIFICATION</scope>
</reference>
<proteinExistence type="predicted"/>
<evidence type="ECO:0000313" key="2">
    <source>
        <dbReference type="WBParaSite" id="TMUE_1000005609.1"/>
    </source>
</evidence>
<protein>
    <submittedName>
        <fullName evidence="2">Uncharacterized protein</fullName>
    </submittedName>
</protein>
<name>A0A5S6QEK3_TRIMR</name>
<dbReference type="Proteomes" id="UP000046395">
    <property type="component" value="Unassembled WGS sequence"/>
</dbReference>
<accession>A0A5S6QEK3</accession>
<keyword evidence="1" id="KW-1185">Reference proteome</keyword>
<evidence type="ECO:0000313" key="1">
    <source>
        <dbReference type="Proteomes" id="UP000046395"/>
    </source>
</evidence>